<evidence type="ECO:0000313" key="6">
    <source>
        <dbReference type="Proteomes" id="UP000001568"/>
    </source>
</evidence>
<dbReference type="SUPFAM" id="SSF50022">
    <property type="entry name" value="ISP domain"/>
    <property type="match status" value="1"/>
</dbReference>
<evidence type="ECO:0000256" key="1">
    <source>
        <dbReference type="ARBA" id="ARBA00023002"/>
    </source>
</evidence>
<dbReference type="GO" id="GO:0042128">
    <property type="term" value="P:nitrate assimilation"/>
    <property type="evidence" value="ECO:0007669"/>
    <property type="project" value="UniProtKB-KW"/>
</dbReference>
<dbReference type="Gene3D" id="2.102.10.10">
    <property type="entry name" value="Rieske [2Fe-2S] iron-sulphur domain"/>
    <property type="match status" value="1"/>
</dbReference>
<evidence type="ECO:0000313" key="5">
    <source>
        <dbReference type="EMBL" id="ABO94167.1"/>
    </source>
</evidence>
<dbReference type="OMA" id="HTHAVAR"/>
<dbReference type="Gramene" id="ABO94167">
    <property type="protein sequence ID" value="ABO94167"/>
    <property type="gene ID" value="OSTLU_92149"/>
</dbReference>
<dbReference type="HOGENOM" id="CLU_1333533_0_0_1"/>
<dbReference type="InterPro" id="IPR012748">
    <property type="entry name" value="Rieske-like_NirD"/>
</dbReference>
<feature type="region of interest" description="Disordered" evidence="3">
    <location>
        <begin position="1"/>
        <end position="86"/>
    </location>
</feature>
<keyword evidence="2" id="KW-0534">Nitrate assimilation</keyword>
<dbReference type="KEGG" id="olu:OSTLU_92149"/>
<reference evidence="5 6" key="1">
    <citation type="journal article" date="2007" name="Proc. Natl. Acad. Sci. U.S.A.">
        <title>The tiny eukaryote Ostreococcus provides genomic insights into the paradox of plankton speciation.</title>
        <authorList>
            <person name="Palenik B."/>
            <person name="Grimwood J."/>
            <person name="Aerts A."/>
            <person name="Rouze P."/>
            <person name="Salamov A."/>
            <person name="Putnam N."/>
            <person name="Dupont C."/>
            <person name="Jorgensen R."/>
            <person name="Derelle E."/>
            <person name="Rombauts S."/>
            <person name="Zhou K."/>
            <person name="Otillar R."/>
            <person name="Merchant S.S."/>
            <person name="Podell S."/>
            <person name="Gaasterland T."/>
            <person name="Napoli C."/>
            <person name="Gendler K."/>
            <person name="Manuell A."/>
            <person name="Tai V."/>
            <person name="Vallon O."/>
            <person name="Piganeau G."/>
            <person name="Jancek S."/>
            <person name="Heijde M."/>
            <person name="Jabbari K."/>
            <person name="Bowler C."/>
            <person name="Lohr M."/>
            <person name="Robbens S."/>
            <person name="Werner G."/>
            <person name="Dubchak I."/>
            <person name="Pazour G.J."/>
            <person name="Ren Q."/>
            <person name="Paulsen I."/>
            <person name="Delwiche C."/>
            <person name="Schmutz J."/>
            <person name="Rokhsar D."/>
            <person name="Van de Peer Y."/>
            <person name="Moreau H."/>
            <person name="Grigoriev I.V."/>
        </authorList>
    </citation>
    <scope>NUCLEOTIDE SEQUENCE [LARGE SCALE GENOMIC DNA]</scope>
    <source>
        <strain evidence="5 6">CCE9901</strain>
    </source>
</reference>
<dbReference type="Pfam" id="PF13806">
    <property type="entry name" value="Rieske_2"/>
    <property type="match status" value="1"/>
</dbReference>
<gene>
    <name evidence="5" type="ORF">OSTLU_92149</name>
</gene>
<dbReference type="GO" id="GO:0008942">
    <property type="term" value="F:nitrite reductase [NAD(P)H] activity"/>
    <property type="evidence" value="ECO:0007669"/>
    <property type="project" value="InterPro"/>
</dbReference>
<dbReference type="InterPro" id="IPR036922">
    <property type="entry name" value="Rieske_2Fe-2S_sf"/>
</dbReference>
<evidence type="ECO:0000256" key="2">
    <source>
        <dbReference type="ARBA" id="ARBA00023063"/>
    </source>
</evidence>
<evidence type="ECO:0000256" key="3">
    <source>
        <dbReference type="SAM" id="MobiDB-lite"/>
    </source>
</evidence>
<protein>
    <recommendedName>
        <fullName evidence="4">Rieske-like [2Fe-2S] domain-containing protein</fullName>
    </recommendedName>
</protein>
<dbReference type="GeneID" id="4999736"/>
<keyword evidence="6" id="KW-1185">Reference proteome</keyword>
<dbReference type="RefSeq" id="XP_001415875.1">
    <property type="nucleotide sequence ID" value="XM_001415838.1"/>
</dbReference>
<dbReference type="Proteomes" id="UP000001568">
    <property type="component" value="Chromosome 1"/>
</dbReference>
<accession>A4RRC5</accession>
<sequence length="211" mass="22934">MTALAAARARGDATRRARATRANARGDGRRQRAVDARAGKRRGIGDILDDEFSESDGKKKEKKRGGVSRDGGAQFERKPMGTTSSAQDKWIKVGNVSELEEKPIKALLLANGNFCMVKYGSMVFITACNSTAYQYPLIDGELFEGPSGAAIRVPLDGTEYDLATGEVITWCPQNTMMRKFLGGLKKAATPVPLAVYPTKIDSEGDVFTYFI</sequence>
<evidence type="ECO:0000259" key="4">
    <source>
        <dbReference type="Pfam" id="PF13806"/>
    </source>
</evidence>
<proteinExistence type="predicted"/>
<dbReference type="GO" id="GO:0051537">
    <property type="term" value="F:2 iron, 2 sulfur cluster binding"/>
    <property type="evidence" value="ECO:0007669"/>
    <property type="project" value="InterPro"/>
</dbReference>
<organism evidence="5 6">
    <name type="scientific">Ostreococcus lucimarinus (strain CCE9901)</name>
    <dbReference type="NCBI Taxonomy" id="436017"/>
    <lineage>
        <taxon>Eukaryota</taxon>
        <taxon>Viridiplantae</taxon>
        <taxon>Chlorophyta</taxon>
        <taxon>Mamiellophyceae</taxon>
        <taxon>Mamiellales</taxon>
        <taxon>Bathycoccaceae</taxon>
        <taxon>Ostreococcus</taxon>
    </lineage>
</organism>
<dbReference type="AlphaFoldDB" id="A4RRC5"/>
<feature type="domain" description="Rieske-like [2Fe-2S]" evidence="4">
    <location>
        <begin position="89"/>
        <end position="203"/>
    </location>
</feature>
<dbReference type="eggNOG" id="ENOG502SAIK">
    <property type="taxonomic scope" value="Eukaryota"/>
</dbReference>
<keyword evidence="1" id="KW-0560">Oxidoreductase</keyword>
<dbReference type="EMBL" id="CP000581">
    <property type="protein sequence ID" value="ABO94167.1"/>
    <property type="molecule type" value="Genomic_DNA"/>
</dbReference>
<feature type="compositionally biased region" description="Basic and acidic residues" evidence="3">
    <location>
        <begin position="24"/>
        <end position="38"/>
    </location>
</feature>
<dbReference type="OrthoDB" id="1910064at2759"/>
<name>A4RRC5_OSTLU</name>